<keyword evidence="4" id="KW-1185">Reference proteome</keyword>
<reference evidence="3 4" key="1">
    <citation type="journal article" date="2019" name="Int. J. Syst. Evol. Microbiol.">
        <title>The Global Catalogue of Microorganisms (GCM) 10K type strain sequencing project: providing services to taxonomists for standard genome sequencing and annotation.</title>
        <authorList>
            <consortium name="The Broad Institute Genomics Platform"/>
            <consortium name="The Broad Institute Genome Sequencing Center for Infectious Disease"/>
            <person name="Wu L."/>
            <person name="Ma J."/>
        </authorList>
    </citation>
    <scope>NUCLEOTIDE SEQUENCE [LARGE SCALE GENOMIC DNA]</scope>
    <source>
        <strain evidence="3 4">JCM 11136</strain>
    </source>
</reference>
<dbReference type="EMBL" id="BAAAHQ010000024">
    <property type="protein sequence ID" value="GAA0938650.1"/>
    <property type="molecule type" value="Genomic_DNA"/>
</dbReference>
<dbReference type="InterPro" id="IPR002347">
    <property type="entry name" value="SDR_fam"/>
</dbReference>
<evidence type="ECO:0000256" key="2">
    <source>
        <dbReference type="ARBA" id="ARBA00023002"/>
    </source>
</evidence>
<dbReference type="Pfam" id="PF13561">
    <property type="entry name" value="adh_short_C2"/>
    <property type="match status" value="1"/>
</dbReference>
<dbReference type="PRINTS" id="PR00081">
    <property type="entry name" value="GDHRDH"/>
</dbReference>
<dbReference type="PANTHER" id="PTHR43639">
    <property type="entry name" value="OXIDOREDUCTASE, SHORT-CHAIN DEHYDROGENASE/REDUCTASE FAMILY (AFU_ORTHOLOGUE AFUA_5G02870)"/>
    <property type="match status" value="1"/>
</dbReference>
<evidence type="ECO:0000313" key="4">
    <source>
        <dbReference type="Proteomes" id="UP001501578"/>
    </source>
</evidence>
<dbReference type="RefSeq" id="WP_343952307.1">
    <property type="nucleotide sequence ID" value="NZ_BAAAHQ010000024.1"/>
</dbReference>
<dbReference type="InterPro" id="IPR036291">
    <property type="entry name" value="NAD(P)-bd_dom_sf"/>
</dbReference>
<dbReference type="Gene3D" id="3.40.50.720">
    <property type="entry name" value="NAD(P)-binding Rossmann-like Domain"/>
    <property type="match status" value="1"/>
</dbReference>
<sequence>MINLGVQERVALLTGGNQGIGAATAFALAVQGVKVFITYKRLEPLAHAAYPDAYDRDRADTAEGVVARIRQAGGVASAAEADLADPETPGRLFDLAEQALGPVEILVNNASGWLADTFAPREADDLGRPLRQVDAASHDHQFAVDTRAPALLIAEFARRHLKRGSTWGRIVGLTSEGRNGFPGEVSYGAAKSAQESYTISAARELGKYGITANMVHPPVTDTGWIKKEDEPMLRGLSPLDHIARPEDVADVVAFLVSEQARCVTAQVIKMS</sequence>
<proteinExistence type="inferred from homology"/>
<evidence type="ECO:0000313" key="3">
    <source>
        <dbReference type="EMBL" id="GAA0938650.1"/>
    </source>
</evidence>
<accession>A0ABN1Q8F1</accession>
<name>A0ABN1Q8F1_9ACTN</name>
<comment type="similarity">
    <text evidence="1">Belongs to the short-chain dehydrogenases/reductases (SDR) family.</text>
</comment>
<evidence type="ECO:0000256" key="1">
    <source>
        <dbReference type="ARBA" id="ARBA00006484"/>
    </source>
</evidence>
<dbReference type="PANTHER" id="PTHR43639:SF1">
    <property type="entry name" value="SHORT-CHAIN DEHYDROGENASE_REDUCTASE FAMILY PROTEIN"/>
    <property type="match status" value="1"/>
</dbReference>
<organism evidence="3 4">
    <name type="scientific">Nonomuraea longicatena</name>
    <dbReference type="NCBI Taxonomy" id="83682"/>
    <lineage>
        <taxon>Bacteria</taxon>
        <taxon>Bacillati</taxon>
        <taxon>Actinomycetota</taxon>
        <taxon>Actinomycetes</taxon>
        <taxon>Streptosporangiales</taxon>
        <taxon>Streptosporangiaceae</taxon>
        <taxon>Nonomuraea</taxon>
    </lineage>
</organism>
<protein>
    <submittedName>
        <fullName evidence="3">SDR family oxidoreductase</fullName>
    </submittedName>
</protein>
<keyword evidence="2" id="KW-0560">Oxidoreductase</keyword>
<dbReference type="Proteomes" id="UP001501578">
    <property type="component" value="Unassembled WGS sequence"/>
</dbReference>
<gene>
    <name evidence="3" type="ORF">GCM10009560_48750</name>
</gene>
<comment type="caution">
    <text evidence="3">The sequence shown here is derived from an EMBL/GenBank/DDBJ whole genome shotgun (WGS) entry which is preliminary data.</text>
</comment>
<dbReference type="PRINTS" id="PR00080">
    <property type="entry name" value="SDRFAMILY"/>
</dbReference>
<dbReference type="SUPFAM" id="SSF51735">
    <property type="entry name" value="NAD(P)-binding Rossmann-fold domains"/>
    <property type="match status" value="1"/>
</dbReference>